<reference evidence="2 3" key="1">
    <citation type="submission" date="2018-08" db="EMBL/GenBank/DDBJ databases">
        <title>A genome reference for cultivated species of the human gut microbiota.</title>
        <authorList>
            <person name="Zou Y."/>
            <person name="Xue W."/>
            <person name="Luo G."/>
        </authorList>
    </citation>
    <scope>NUCLEOTIDE SEQUENCE [LARGE SCALE GENOMIC DNA]</scope>
    <source>
        <strain evidence="2 3">AM27-17</strain>
    </source>
</reference>
<dbReference type="EMBL" id="QSKV01000002">
    <property type="protein sequence ID" value="RHE94355.1"/>
    <property type="molecule type" value="Genomic_DNA"/>
</dbReference>
<feature type="transmembrane region" description="Helical" evidence="1">
    <location>
        <begin position="31"/>
        <end position="53"/>
    </location>
</feature>
<evidence type="ECO:0000256" key="1">
    <source>
        <dbReference type="SAM" id="Phobius"/>
    </source>
</evidence>
<keyword evidence="1" id="KW-0472">Membrane</keyword>
<evidence type="ECO:0000313" key="2">
    <source>
        <dbReference type="EMBL" id="RHE94355.1"/>
    </source>
</evidence>
<dbReference type="AlphaFoldDB" id="A0A414LIA6"/>
<comment type="caution">
    <text evidence="2">The sequence shown here is derived from an EMBL/GenBank/DDBJ whole genome shotgun (WGS) entry which is preliminary data.</text>
</comment>
<organism evidence="2 3">
    <name type="scientific">Bacteroides intestinalis</name>
    <dbReference type="NCBI Taxonomy" id="329854"/>
    <lineage>
        <taxon>Bacteria</taxon>
        <taxon>Pseudomonadati</taxon>
        <taxon>Bacteroidota</taxon>
        <taxon>Bacteroidia</taxon>
        <taxon>Bacteroidales</taxon>
        <taxon>Bacteroidaceae</taxon>
        <taxon>Bacteroides</taxon>
    </lineage>
</organism>
<evidence type="ECO:0000313" key="3">
    <source>
        <dbReference type="Proteomes" id="UP000285650"/>
    </source>
</evidence>
<keyword evidence="1" id="KW-0812">Transmembrane</keyword>
<gene>
    <name evidence="2" type="ORF">DW712_03475</name>
</gene>
<sequence>MNPALLYWQGVHIRIKQSHKDVIGNIHLLPFYWIIRILISLMVAVEMPISFVYTTRLAVQFQQVSVARYAKV</sequence>
<name>A0A414LIA6_9BACE</name>
<proteinExistence type="predicted"/>
<keyword evidence="1" id="KW-1133">Transmembrane helix</keyword>
<protein>
    <submittedName>
        <fullName evidence="2">Uncharacterized protein</fullName>
    </submittedName>
</protein>
<dbReference type="Proteomes" id="UP000285650">
    <property type="component" value="Unassembled WGS sequence"/>
</dbReference>
<accession>A0A414LIA6</accession>